<sequence length="111" mass="12573">MQWKMNEMIFTSLSSLNHRYHQFKQTSSLSFVICQVRTSQPPRAVFQNPLSLGMLNECCSTTIPESEDTQKEEEEESCGISKAFCFVKEGTPIWAMSGCLGLGGDVDLWKR</sequence>
<reference evidence="2" key="2">
    <citation type="submission" date="2019-10" db="EMBL/GenBank/DDBJ databases">
        <title>A de novo genome assembly of a pear dwarfing rootstock.</title>
        <authorList>
            <person name="Wang F."/>
            <person name="Wang J."/>
            <person name="Li S."/>
            <person name="Zhang Y."/>
            <person name="Fang M."/>
            <person name="Ma L."/>
            <person name="Zhao Y."/>
            <person name="Jiang S."/>
        </authorList>
    </citation>
    <scope>NUCLEOTIDE SEQUENCE [LARGE SCALE GENOMIC DNA]</scope>
</reference>
<gene>
    <name evidence="1" type="ORF">D8674_009592</name>
</gene>
<comment type="caution">
    <text evidence="1">The sequence shown here is derived from an EMBL/GenBank/DDBJ whole genome shotgun (WGS) entry which is preliminary data.</text>
</comment>
<name>A0A5N5FBR5_9ROSA</name>
<evidence type="ECO:0000313" key="1">
    <source>
        <dbReference type="EMBL" id="KAB2599321.1"/>
    </source>
</evidence>
<protein>
    <submittedName>
        <fullName evidence="1">Uncharacterized protein</fullName>
    </submittedName>
</protein>
<evidence type="ECO:0000313" key="2">
    <source>
        <dbReference type="Proteomes" id="UP000327157"/>
    </source>
</evidence>
<dbReference type="EMBL" id="SMOL01000753">
    <property type="protein sequence ID" value="KAB2599321.1"/>
    <property type="molecule type" value="Genomic_DNA"/>
</dbReference>
<reference evidence="1 2" key="1">
    <citation type="submission" date="2019-09" db="EMBL/GenBank/DDBJ databases">
        <authorList>
            <person name="Ou C."/>
        </authorList>
    </citation>
    <scope>NUCLEOTIDE SEQUENCE [LARGE SCALE GENOMIC DNA]</scope>
    <source>
        <strain evidence="1">S2</strain>
        <tissue evidence="1">Leaf</tissue>
    </source>
</reference>
<proteinExistence type="predicted"/>
<organism evidence="1 2">
    <name type="scientific">Pyrus ussuriensis x Pyrus communis</name>
    <dbReference type="NCBI Taxonomy" id="2448454"/>
    <lineage>
        <taxon>Eukaryota</taxon>
        <taxon>Viridiplantae</taxon>
        <taxon>Streptophyta</taxon>
        <taxon>Embryophyta</taxon>
        <taxon>Tracheophyta</taxon>
        <taxon>Spermatophyta</taxon>
        <taxon>Magnoliopsida</taxon>
        <taxon>eudicotyledons</taxon>
        <taxon>Gunneridae</taxon>
        <taxon>Pentapetalae</taxon>
        <taxon>rosids</taxon>
        <taxon>fabids</taxon>
        <taxon>Rosales</taxon>
        <taxon>Rosaceae</taxon>
        <taxon>Amygdaloideae</taxon>
        <taxon>Maleae</taxon>
        <taxon>Pyrus</taxon>
    </lineage>
</organism>
<dbReference type="Proteomes" id="UP000327157">
    <property type="component" value="Chromosome 13"/>
</dbReference>
<dbReference type="AlphaFoldDB" id="A0A5N5FBR5"/>
<accession>A0A5N5FBR5</accession>
<reference evidence="1 2" key="3">
    <citation type="submission" date="2019-11" db="EMBL/GenBank/DDBJ databases">
        <title>A de novo genome assembly of a pear dwarfing rootstock.</title>
        <authorList>
            <person name="Wang F."/>
            <person name="Wang J."/>
            <person name="Li S."/>
            <person name="Zhang Y."/>
            <person name="Fang M."/>
            <person name="Ma L."/>
            <person name="Zhao Y."/>
            <person name="Jiang S."/>
        </authorList>
    </citation>
    <scope>NUCLEOTIDE SEQUENCE [LARGE SCALE GENOMIC DNA]</scope>
    <source>
        <strain evidence="1">S2</strain>
        <tissue evidence="1">Leaf</tissue>
    </source>
</reference>
<keyword evidence="2" id="KW-1185">Reference proteome</keyword>